<name>A0A328BMT1_9CAUL</name>
<dbReference type="Proteomes" id="UP000249524">
    <property type="component" value="Unassembled WGS sequence"/>
</dbReference>
<dbReference type="AlphaFoldDB" id="A0A328BMT1"/>
<comment type="caution">
    <text evidence="2">The sequence shown here is derived from an EMBL/GenBank/DDBJ whole genome shotgun (WGS) entry which is preliminary data.</text>
</comment>
<accession>A0A328BMT1</accession>
<organism evidence="2 3">
    <name type="scientific">Phenylobacterium kunshanense</name>
    <dbReference type="NCBI Taxonomy" id="1445034"/>
    <lineage>
        <taxon>Bacteria</taxon>
        <taxon>Pseudomonadati</taxon>
        <taxon>Pseudomonadota</taxon>
        <taxon>Alphaproteobacteria</taxon>
        <taxon>Caulobacterales</taxon>
        <taxon>Caulobacteraceae</taxon>
        <taxon>Phenylobacterium</taxon>
    </lineage>
</organism>
<dbReference type="EMBL" id="QFYS01000002">
    <property type="protein sequence ID" value="RAK67741.1"/>
    <property type="molecule type" value="Genomic_DNA"/>
</dbReference>
<gene>
    <name evidence="2" type="ORF">DJ019_07510</name>
</gene>
<reference evidence="2 3" key="1">
    <citation type="submission" date="2018-05" db="EMBL/GenBank/DDBJ databases">
        <authorList>
            <person name="Lanie J.A."/>
            <person name="Ng W.-L."/>
            <person name="Kazmierczak K.M."/>
            <person name="Andrzejewski T.M."/>
            <person name="Davidsen T.M."/>
            <person name="Wayne K.J."/>
            <person name="Tettelin H."/>
            <person name="Glass J.I."/>
            <person name="Rusch D."/>
            <person name="Podicherti R."/>
            <person name="Tsui H.-C.T."/>
            <person name="Winkler M.E."/>
        </authorList>
    </citation>
    <scope>NUCLEOTIDE SEQUENCE [LARGE SCALE GENOMIC DNA]</scope>
    <source>
        <strain evidence="2 3">BUT-10</strain>
    </source>
</reference>
<feature type="region of interest" description="Disordered" evidence="1">
    <location>
        <begin position="1"/>
        <end position="77"/>
    </location>
</feature>
<evidence type="ECO:0000256" key="1">
    <source>
        <dbReference type="SAM" id="MobiDB-lite"/>
    </source>
</evidence>
<protein>
    <submittedName>
        <fullName evidence="2">Uncharacterized protein</fullName>
    </submittedName>
</protein>
<sequence>MQEDLAMGEQNRRAVEVEPPASAAPHAPRPAHPNPHAPEPGSPERQALSPEADERQTARQAPAGASPGESAEDDSIG</sequence>
<feature type="compositionally biased region" description="Low complexity" evidence="1">
    <location>
        <begin position="17"/>
        <end position="26"/>
    </location>
</feature>
<feature type="compositionally biased region" description="Pro residues" evidence="1">
    <location>
        <begin position="27"/>
        <end position="41"/>
    </location>
</feature>
<proteinExistence type="predicted"/>
<evidence type="ECO:0000313" key="2">
    <source>
        <dbReference type="EMBL" id="RAK67741.1"/>
    </source>
</evidence>
<evidence type="ECO:0000313" key="3">
    <source>
        <dbReference type="Proteomes" id="UP000249524"/>
    </source>
</evidence>
<keyword evidence="3" id="KW-1185">Reference proteome</keyword>